<protein>
    <recommendedName>
        <fullName evidence="3">TPR domain protein</fullName>
    </recommendedName>
</protein>
<dbReference type="SUPFAM" id="SSF48452">
    <property type="entry name" value="TPR-like"/>
    <property type="match status" value="1"/>
</dbReference>
<keyword evidence="1" id="KW-0614">Plasmid</keyword>
<evidence type="ECO:0000313" key="2">
    <source>
        <dbReference type="Proteomes" id="UP000000268"/>
    </source>
</evidence>
<organism evidence="1 2">
    <name type="scientific">Acaryochloris marina (strain MBIC 11017)</name>
    <dbReference type="NCBI Taxonomy" id="329726"/>
    <lineage>
        <taxon>Bacteria</taxon>
        <taxon>Bacillati</taxon>
        <taxon>Cyanobacteriota</taxon>
        <taxon>Cyanophyceae</taxon>
        <taxon>Acaryochloridales</taxon>
        <taxon>Acaryochloridaceae</taxon>
        <taxon>Acaryochloris</taxon>
    </lineage>
</organism>
<dbReference type="RefSeq" id="WP_012168496.1">
    <property type="nucleotide sequence ID" value="NC_009933.1"/>
</dbReference>
<dbReference type="KEGG" id="amr:AM1_H0087"/>
<dbReference type="HOGENOM" id="CLU_1399815_0_0_3"/>
<sequence>MDIGLIFSAGKVASSIAALTGLIDSVDAKLDRLTKADLSAALISLDQASSSEKETISLLRESRLSFNRAIGLEKNFRLAVAYLGLSLCHYRLGDCKNSKNSLKEITLIYPDITAIQSTKAQLYDMYNVAIDPNPLNKLKLIAVYSQFNERLREETKTLIKIDKDINALVKVQLSVSEYINKPVKWLKQLGISEI</sequence>
<name>A8ZR01_ACAM1</name>
<proteinExistence type="predicted"/>
<keyword evidence="2" id="KW-1185">Reference proteome</keyword>
<geneLocation type="plasmid" evidence="1 2">
    <name>pREB8</name>
</geneLocation>
<dbReference type="InterPro" id="IPR011990">
    <property type="entry name" value="TPR-like_helical_dom_sf"/>
</dbReference>
<dbReference type="EMBL" id="CP000845">
    <property type="protein sequence ID" value="ABW33437.1"/>
    <property type="molecule type" value="Genomic_DNA"/>
</dbReference>
<gene>
    <name evidence="1" type="ordered locus">AM1_H0087</name>
</gene>
<accession>A8ZR01</accession>
<dbReference type="OrthoDB" id="490797at2"/>
<evidence type="ECO:0008006" key="3">
    <source>
        <dbReference type="Google" id="ProtNLM"/>
    </source>
</evidence>
<dbReference type="AlphaFoldDB" id="A8ZR01"/>
<reference evidence="1 2" key="1">
    <citation type="journal article" date="2008" name="Proc. Natl. Acad. Sci. U.S.A.">
        <title>Niche adaptation and genome expansion in the chlorophyll d-producing cyanobacterium Acaryochloris marina.</title>
        <authorList>
            <person name="Swingley W.D."/>
            <person name="Chen M."/>
            <person name="Cheung P.C."/>
            <person name="Conrad A.L."/>
            <person name="Dejesa L.C."/>
            <person name="Hao J."/>
            <person name="Honchak B.M."/>
            <person name="Karbach L.E."/>
            <person name="Kurdoglu A."/>
            <person name="Lahiri S."/>
            <person name="Mastrian S.D."/>
            <person name="Miyashita H."/>
            <person name="Page L."/>
            <person name="Ramakrishna P."/>
            <person name="Satoh S."/>
            <person name="Sattley W.M."/>
            <person name="Shimada Y."/>
            <person name="Taylor H.L."/>
            <person name="Tomo T."/>
            <person name="Tsuchiya T."/>
            <person name="Wang Z.T."/>
            <person name="Raymond J."/>
            <person name="Mimuro M."/>
            <person name="Blankenship R.E."/>
            <person name="Touchman J.W."/>
        </authorList>
    </citation>
    <scope>NUCLEOTIDE SEQUENCE [LARGE SCALE GENOMIC DNA]</scope>
    <source>
        <strain evidence="2">MBIC 11017</strain>
        <plasmid evidence="2">Plasmid pREB8</plasmid>
    </source>
</reference>
<evidence type="ECO:0000313" key="1">
    <source>
        <dbReference type="EMBL" id="ABW33437.1"/>
    </source>
</evidence>
<dbReference type="Proteomes" id="UP000000268">
    <property type="component" value="Plasmid pREB8"/>
</dbReference>